<accession>A0A9W9VX44</accession>
<dbReference type="Pfam" id="PF17107">
    <property type="entry name" value="SesA"/>
    <property type="match status" value="1"/>
</dbReference>
<feature type="domain" description="NACHT-NTPase sigma" evidence="1">
    <location>
        <begin position="165"/>
        <end position="203"/>
    </location>
</feature>
<evidence type="ECO:0000259" key="2">
    <source>
        <dbReference type="Pfam" id="PF17107"/>
    </source>
</evidence>
<protein>
    <recommendedName>
        <fullName evidence="5">NACHT-NTPase and P-loop NTPases N-terminal domain-containing protein</fullName>
    </recommendedName>
</protein>
<dbReference type="RefSeq" id="XP_056561548.1">
    <property type="nucleotide sequence ID" value="XM_056694819.1"/>
</dbReference>
<sequence length="206" mass="22325">MATAMNDLVLSIITTLDVAIDHYKVPEDDKGLREAFHESGRGLPLIRTALHHVQSQLGRRQLTGNPERALASLRECIPKGETSERIFNAVAQAPETSRFEAYKAAVRQEGKGRLIEELLVGMMTGVCDVAEDLAIDDQVKALREAIERLSQMEPSVPREESGAIFNNYGSGEMLNAPYGTINMSSGTGPQFPGATFSGSVSFGNTT</sequence>
<evidence type="ECO:0000259" key="1">
    <source>
        <dbReference type="Pfam" id="PF17106"/>
    </source>
</evidence>
<keyword evidence="4" id="KW-1185">Reference proteome</keyword>
<evidence type="ECO:0000313" key="4">
    <source>
        <dbReference type="Proteomes" id="UP001147782"/>
    </source>
</evidence>
<dbReference type="OrthoDB" id="674604at2759"/>
<feature type="domain" description="NACHT-NTPase and P-loop NTPases N-terminal" evidence="2">
    <location>
        <begin position="11"/>
        <end position="128"/>
    </location>
</feature>
<proteinExistence type="predicted"/>
<reference evidence="3" key="1">
    <citation type="submission" date="2022-11" db="EMBL/GenBank/DDBJ databases">
        <authorList>
            <person name="Petersen C."/>
        </authorList>
    </citation>
    <scope>NUCLEOTIDE SEQUENCE</scope>
    <source>
        <strain evidence="3">IBT 29864</strain>
    </source>
</reference>
<dbReference type="GeneID" id="81433996"/>
<comment type="caution">
    <text evidence="3">The sequence shown here is derived from an EMBL/GenBank/DDBJ whole genome shotgun (WGS) entry which is preliminary data.</text>
</comment>
<evidence type="ECO:0008006" key="5">
    <source>
        <dbReference type="Google" id="ProtNLM"/>
    </source>
</evidence>
<gene>
    <name evidence="3" type="ORF">N7496_001888</name>
</gene>
<dbReference type="InterPro" id="IPR031353">
    <property type="entry name" value="NACHT_sigma"/>
</dbReference>
<evidence type="ECO:0000313" key="3">
    <source>
        <dbReference type="EMBL" id="KAJ5390820.1"/>
    </source>
</evidence>
<organism evidence="3 4">
    <name type="scientific">Penicillium cataractarum</name>
    <dbReference type="NCBI Taxonomy" id="2100454"/>
    <lineage>
        <taxon>Eukaryota</taxon>
        <taxon>Fungi</taxon>
        <taxon>Dikarya</taxon>
        <taxon>Ascomycota</taxon>
        <taxon>Pezizomycotina</taxon>
        <taxon>Eurotiomycetes</taxon>
        <taxon>Eurotiomycetidae</taxon>
        <taxon>Eurotiales</taxon>
        <taxon>Aspergillaceae</taxon>
        <taxon>Penicillium</taxon>
    </lineage>
</organism>
<name>A0A9W9VX44_9EURO</name>
<dbReference type="EMBL" id="JAPZBS010000001">
    <property type="protein sequence ID" value="KAJ5390820.1"/>
    <property type="molecule type" value="Genomic_DNA"/>
</dbReference>
<reference evidence="3" key="2">
    <citation type="journal article" date="2023" name="IMA Fungus">
        <title>Comparative genomic study of the Penicillium genus elucidates a diverse pangenome and 15 lateral gene transfer events.</title>
        <authorList>
            <person name="Petersen C."/>
            <person name="Sorensen T."/>
            <person name="Nielsen M.R."/>
            <person name="Sondergaard T.E."/>
            <person name="Sorensen J.L."/>
            <person name="Fitzpatrick D.A."/>
            <person name="Frisvad J.C."/>
            <person name="Nielsen K.L."/>
        </authorList>
    </citation>
    <scope>NUCLEOTIDE SEQUENCE</scope>
    <source>
        <strain evidence="3">IBT 29864</strain>
    </source>
</reference>
<dbReference type="InterPro" id="IPR031352">
    <property type="entry name" value="SesA"/>
</dbReference>
<dbReference type="AlphaFoldDB" id="A0A9W9VX44"/>
<dbReference type="Proteomes" id="UP001147782">
    <property type="component" value="Unassembled WGS sequence"/>
</dbReference>
<dbReference type="Pfam" id="PF17106">
    <property type="entry name" value="NACHT_sigma"/>
    <property type="match status" value="1"/>
</dbReference>